<reference evidence="3 4" key="1">
    <citation type="journal article" date="2023" name="Sci. Data">
        <title>Genome assembly of the Korean intertidal mud-creeper Batillaria attramentaria.</title>
        <authorList>
            <person name="Patra A.K."/>
            <person name="Ho P.T."/>
            <person name="Jun S."/>
            <person name="Lee S.J."/>
            <person name="Kim Y."/>
            <person name="Won Y.J."/>
        </authorList>
    </citation>
    <scope>NUCLEOTIDE SEQUENCE [LARGE SCALE GENOMIC DNA]</scope>
    <source>
        <strain evidence="3">Wonlab-2016</strain>
    </source>
</reference>
<dbReference type="AlphaFoldDB" id="A0ABD0LVT9"/>
<keyword evidence="1" id="KW-0106">Calcium</keyword>
<feature type="domain" description="EF-hand" evidence="2">
    <location>
        <begin position="15"/>
        <end position="50"/>
    </location>
</feature>
<dbReference type="Pfam" id="PF13499">
    <property type="entry name" value="EF-hand_7"/>
    <property type="match status" value="1"/>
</dbReference>
<proteinExistence type="predicted"/>
<feature type="domain" description="EF-hand" evidence="2">
    <location>
        <begin position="157"/>
        <end position="192"/>
    </location>
</feature>
<dbReference type="PROSITE" id="PS00018">
    <property type="entry name" value="EF_HAND_1"/>
    <property type="match status" value="1"/>
</dbReference>
<dbReference type="Gene3D" id="1.10.238.10">
    <property type="entry name" value="EF-hand"/>
    <property type="match status" value="1"/>
</dbReference>
<dbReference type="SUPFAM" id="SSF47473">
    <property type="entry name" value="EF-hand"/>
    <property type="match status" value="1"/>
</dbReference>
<keyword evidence="4" id="KW-1185">Reference proteome</keyword>
<gene>
    <name evidence="3" type="ORF">BaRGS_00005067</name>
</gene>
<dbReference type="InterPro" id="IPR002048">
    <property type="entry name" value="EF_hand_dom"/>
</dbReference>
<dbReference type="EMBL" id="JACVVK020000019">
    <property type="protein sequence ID" value="KAK7503528.1"/>
    <property type="molecule type" value="Genomic_DNA"/>
</dbReference>
<accession>A0ABD0LVT9</accession>
<dbReference type="SMART" id="SM00054">
    <property type="entry name" value="EFh"/>
    <property type="match status" value="3"/>
</dbReference>
<evidence type="ECO:0000313" key="3">
    <source>
        <dbReference type="EMBL" id="KAK7503528.1"/>
    </source>
</evidence>
<dbReference type="Proteomes" id="UP001519460">
    <property type="component" value="Unassembled WGS sequence"/>
</dbReference>
<protein>
    <recommendedName>
        <fullName evidence="2">EF-hand domain-containing protein</fullName>
    </recommendedName>
</protein>
<organism evidence="3 4">
    <name type="scientific">Batillaria attramentaria</name>
    <dbReference type="NCBI Taxonomy" id="370345"/>
    <lineage>
        <taxon>Eukaryota</taxon>
        <taxon>Metazoa</taxon>
        <taxon>Spiralia</taxon>
        <taxon>Lophotrochozoa</taxon>
        <taxon>Mollusca</taxon>
        <taxon>Gastropoda</taxon>
        <taxon>Caenogastropoda</taxon>
        <taxon>Sorbeoconcha</taxon>
        <taxon>Cerithioidea</taxon>
        <taxon>Batillariidae</taxon>
        <taxon>Batillaria</taxon>
    </lineage>
</organism>
<evidence type="ECO:0000256" key="1">
    <source>
        <dbReference type="ARBA" id="ARBA00022837"/>
    </source>
</evidence>
<dbReference type="InterPro" id="IPR011992">
    <property type="entry name" value="EF-hand-dom_pair"/>
</dbReference>
<name>A0ABD0LVT9_9CAEN</name>
<evidence type="ECO:0000259" key="2">
    <source>
        <dbReference type="PROSITE" id="PS50222"/>
    </source>
</evidence>
<dbReference type="PROSITE" id="PS50222">
    <property type="entry name" value="EF_HAND_2"/>
    <property type="match status" value="2"/>
</dbReference>
<sequence length="209" mass="23978">MSAKTKVEDIKFTPFTEGKIRVWFKMIDVGKDGCMCRDDFQSIADRFVKEYSLSGDKAAEIRDWLVDGWSIVMDMDRKQEDEDQMKKKMPLVIAMHDAIKKGSKITEDEFTAAYGQLISAHPDIAKESLEKMVFDQNKDNYITDSEMTSAMRCFGYDHPQMVEAAFHCLDLDKDGKLSRDEYVGGWVDFMLGQDKQNPFVKAFAPHLAE</sequence>
<comment type="caution">
    <text evidence="3">The sequence shown here is derived from an EMBL/GenBank/DDBJ whole genome shotgun (WGS) entry which is preliminary data.</text>
</comment>
<dbReference type="InterPro" id="IPR018247">
    <property type="entry name" value="EF_Hand_1_Ca_BS"/>
</dbReference>
<evidence type="ECO:0000313" key="4">
    <source>
        <dbReference type="Proteomes" id="UP001519460"/>
    </source>
</evidence>